<keyword evidence="3 6" id="KW-0548">Nucleotidyltransferase</keyword>
<keyword evidence="6" id="KW-0479">Metal-binding</keyword>
<comment type="subcellular location">
    <subcellularLocation>
        <location evidence="6">Cytoplasm</location>
    </subcellularLocation>
</comment>
<protein>
    <recommendedName>
        <fullName evidence="6">DNA polymerase IV</fullName>
        <shortName evidence="6">Pol IV</shortName>
        <ecNumber evidence="6">2.7.7.7</ecNumber>
    </recommendedName>
</protein>
<sequence>MKTILHCDANNFYASVECLDRPDLKNKPVAVCGDAEKRHGIILAKNDIAKKAGVKTAETINSARNKCPDLVLVSPHFEKYVAVSDSIFDIYKQYTDKVEPFGIDEGWLDVTSSSRLFGDGVKIANELRARVKKQIGLTISVGVSFTKIFAKLGSDLKKPDATTLISPQNFKQLIWPLPASEMLMVGGRTYAALLSLGIRTIGDLACADETLLTQKLGVNGAKLRSYANGEEGEDVREYYNGRVHKSIGHSTTMPKDVTSRDECAAVIFALSEMVAARLRKSKSTAAGVSVSLRYNDLTFRSRQCLISPATDSAKRLSEEALALFDTFYKEGRDKPLRGLGVSAFDLSEEGDLIQGNLFELRQSAEKESGLSRSIDLIRAKYGFDSIKSATLIKNLCICDDLDGDKDFLPFNKNAKR</sequence>
<evidence type="ECO:0000313" key="9">
    <source>
        <dbReference type="Proteomes" id="UP000824145"/>
    </source>
</evidence>
<keyword evidence="6" id="KW-0963">Cytoplasm</keyword>
<feature type="binding site" evidence="6">
    <location>
        <position position="104"/>
    </location>
    <ligand>
        <name>Mg(2+)</name>
        <dbReference type="ChEBI" id="CHEBI:18420"/>
    </ligand>
</feature>
<dbReference type="Gene3D" id="3.30.1490.100">
    <property type="entry name" value="DNA polymerase, Y-family, little finger domain"/>
    <property type="match status" value="1"/>
</dbReference>
<evidence type="ECO:0000256" key="3">
    <source>
        <dbReference type="ARBA" id="ARBA00022695"/>
    </source>
</evidence>
<feature type="binding site" evidence="6">
    <location>
        <position position="8"/>
    </location>
    <ligand>
        <name>Mg(2+)</name>
        <dbReference type="ChEBI" id="CHEBI:18420"/>
    </ligand>
</feature>
<dbReference type="InterPro" id="IPR017961">
    <property type="entry name" value="DNA_pol_Y-fam_little_finger"/>
</dbReference>
<comment type="cofactor">
    <cofactor evidence="6">
        <name>Mg(2+)</name>
        <dbReference type="ChEBI" id="CHEBI:18420"/>
    </cofactor>
    <text evidence="6">Binds 2 magnesium ions per subunit.</text>
</comment>
<dbReference type="Proteomes" id="UP000824145">
    <property type="component" value="Unassembled WGS sequence"/>
</dbReference>
<accession>A0A9D1SKG9</accession>
<comment type="catalytic activity">
    <reaction evidence="6">
        <text>DNA(n) + a 2'-deoxyribonucleoside 5'-triphosphate = DNA(n+1) + diphosphate</text>
        <dbReference type="Rhea" id="RHEA:22508"/>
        <dbReference type="Rhea" id="RHEA-COMP:17339"/>
        <dbReference type="Rhea" id="RHEA-COMP:17340"/>
        <dbReference type="ChEBI" id="CHEBI:33019"/>
        <dbReference type="ChEBI" id="CHEBI:61560"/>
        <dbReference type="ChEBI" id="CHEBI:173112"/>
        <dbReference type="EC" id="2.7.7.7"/>
    </reaction>
</comment>
<dbReference type="GO" id="GO:0003684">
    <property type="term" value="F:damaged DNA binding"/>
    <property type="evidence" value="ECO:0007669"/>
    <property type="project" value="InterPro"/>
</dbReference>
<keyword evidence="6" id="KW-0234">DNA repair</keyword>
<dbReference type="GO" id="GO:0003887">
    <property type="term" value="F:DNA-directed DNA polymerase activity"/>
    <property type="evidence" value="ECO:0007669"/>
    <property type="project" value="UniProtKB-UniRule"/>
</dbReference>
<evidence type="ECO:0000256" key="2">
    <source>
        <dbReference type="ARBA" id="ARBA00022457"/>
    </source>
</evidence>
<proteinExistence type="inferred from homology"/>
<dbReference type="SUPFAM" id="SSF100879">
    <property type="entry name" value="Lesion bypass DNA polymerase (Y-family), little finger domain"/>
    <property type="match status" value="1"/>
</dbReference>
<feature type="site" description="Substrate discrimination" evidence="6">
    <location>
        <position position="13"/>
    </location>
</feature>
<feature type="active site" evidence="6">
    <location>
        <position position="105"/>
    </location>
</feature>
<reference evidence="8" key="2">
    <citation type="journal article" date="2021" name="PeerJ">
        <title>Extensive microbial diversity within the chicken gut microbiome revealed by metagenomics and culture.</title>
        <authorList>
            <person name="Gilroy R."/>
            <person name="Ravi A."/>
            <person name="Getino M."/>
            <person name="Pursley I."/>
            <person name="Horton D.L."/>
            <person name="Alikhan N.F."/>
            <person name="Baker D."/>
            <person name="Gharbi K."/>
            <person name="Hall N."/>
            <person name="Watson M."/>
            <person name="Adriaenssens E.M."/>
            <person name="Foster-Nyarko E."/>
            <person name="Jarju S."/>
            <person name="Secka A."/>
            <person name="Antonio M."/>
            <person name="Oren A."/>
            <person name="Chaudhuri R.R."/>
            <person name="La Ragione R."/>
            <person name="Hildebrand F."/>
            <person name="Pallen M.J."/>
        </authorList>
    </citation>
    <scope>NUCLEOTIDE SEQUENCE</scope>
    <source>
        <strain evidence="8">9366</strain>
    </source>
</reference>
<dbReference type="GO" id="GO:0042276">
    <property type="term" value="P:error-prone translesion synthesis"/>
    <property type="evidence" value="ECO:0007669"/>
    <property type="project" value="TreeGrafter"/>
</dbReference>
<comment type="subunit">
    <text evidence="6">Monomer.</text>
</comment>
<dbReference type="InterPro" id="IPR043128">
    <property type="entry name" value="Rev_trsase/Diguanyl_cyclase"/>
</dbReference>
<feature type="domain" description="UmuC" evidence="7">
    <location>
        <begin position="4"/>
        <end position="186"/>
    </location>
</feature>
<dbReference type="SUPFAM" id="SSF56672">
    <property type="entry name" value="DNA/RNA polymerases"/>
    <property type="match status" value="1"/>
</dbReference>
<dbReference type="InterPro" id="IPR036775">
    <property type="entry name" value="DNA_pol_Y-fam_lit_finger_sf"/>
</dbReference>
<reference evidence="8" key="1">
    <citation type="submission" date="2020-10" db="EMBL/GenBank/DDBJ databases">
        <authorList>
            <person name="Gilroy R."/>
        </authorList>
    </citation>
    <scope>NUCLEOTIDE SEQUENCE</scope>
    <source>
        <strain evidence="8">9366</strain>
    </source>
</reference>
<dbReference type="InterPro" id="IPR001126">
    <property type="entry name" value="UmuC"/>
</dbReference>
<dbReference type="GO" id="GO:0005829">
    <property type="term" value="C:cytosol"/>
    <property type="evidence" value="ECO:0007669"/>
    <property type="project" value="TreeGrafter"/>
</dbReference>
<comment type="similarity">
    <text evidence="1 6">Belongs to the DNA polymerase type-Y family.</text>
</comment>
<evidence type="ECO:0000256" key="1">
    <source>
        <dbReference type="ARBA" id="ARBA00010945"/>
    </source>
</evidence>
<evidence type="ECO:0000256" key="6">
    <source>
        <dbReference type="HAMAP-Rule" id="MF_01113"/>
    </source>
</evidence>
<evidence type="ECO:0000259" key="7">
    <source>
        <dbReference type="PROSITE" id="PS50173"/>
    </source>
</evidence>
<dbReference type="HAMAP" id="MF_01113">
    <property type="entry name" value="DNApol_IV"/>
    <property type="match status" value="1"/>
</dbReference>
<dbReference type="GO" id="GO:0000287">
    <property type="term" value="F:magnesium ion binding"/>
    <property type="evidence" value="ECO:0007669"/>
    <property type="project" value="UniProtKB-UniRule"/>
</dbReference>
<dbReference type="NCBIfam" id="NF002677">
    <property type="entry name" value="PRK02406.1"/>
    <property type="match status" value="1"/>
</dbReference>
<dbReference type="PANTHER" id="PTHR11076">
    <property type="entry name" value="DNA REPAIR POLYMERASE UMUC / TRANSFERASE FAMILY MEMBER"/>
    <property type="match status" value="1"/>
</dbReference>
<dbReference type="AlphaFoldDB" id="A0A9D1SKG9"/>
<keyword evidence="6 8" id="KW-0808">Transferase</keyword>
<dbReference type="CDD" id="cd03586">
    <property type="entry name" value="PolY_Pol_IV_kappa"/>
    <property type="match status" value="1"/>
</dbReference>
<dbReference type="InterPro" id="IPR050116">
    <property type="entry name" value="DNA_polymerase-Y"/>
</dbReference>
<dbReference type="Pfam" id="PF00817">
    <property type="entry name" value="IMS"/>
    <property type="match status" value="1"/>
</dbReference>
<dbReference type="EC" id="2.7.7.7" evidence="6"/>
<organism evidence="8 9">
    <name type="scientific">Candidatus Caccalectryoclostridium excrementigallinarum</name>
    <dbReference type="NCBI Taxonomy" id="2840710"/>
    <lineage>
        <taxon>Bacteria</taxon>
        <taxon>Bacillati</taxon>
        <taxon>Bacillota</taxon>
        <taxon>Clostridia</taxon>
        <taxon>Christensenellales</taxon>
        <taxon>Christensenellaceae</taxon>
        <taxon>Christensenellaceae incertae sedis</taxon>
        <taxon>Candidatus Caccalectryoclostridium</taxon>
    </lineage>
</organism>
<keyword evidence="6" id="KW-0460">Magnesium</keyword>
<comment type="caution">
    <text evidence="8">The sequence shown here is derived from an EMBL/GenBank/DDBJ whole genome shotgun (WGS) entry which is preliminary data.</text>
</comment>
<evidence type="ECO:0000256" key="5">
    <source>
        <dbReference type="ARBA" id="ARBA00022932"/>
    </source>
</evidence>
<keyword evidence="4 6" id="KW-0227">DNA damage</keyword>
<comment type="function">
    <text evidence="6">Poorly processive, error-prone DNA polymerase involved in untargeted mutagenesis. Copies undamaged DNA at stalled replication forks, which arise in vivo from mismatched or misaligned primer ends. These misaligned primers can be extended by PolIV. Exhibits no 3'-5' exonuclease (proofreading) activity. May be involved in translesional synthesis, in conjunction with the beta clamp from PolIII.</text>
</comment>
<keyword evidence="2 6" id="KW-0515">Mutator protein</keyword>
<dbReference type="Gene3D" id="1.10.150.20">
    <property type="entry name" value="5' to 3' exonuclease, C-terminal subdomain"/>
    <property type="match status" value="1"/>
</dbReference>
<evidence type="ECO:0000256" key="4">
    <source>
        <dbReference type="ARBA" id="ARBA00022763"/>
    </source>
</evidence>
<evidence type="ECO:0000313" key="8">
    <source>
        <dbReference type="EMBL" id="HIU63245.1"/>
    </source>
</evidence>
<dbReference type="InterPro" id="IPR043502">
    <property type="entry name" value="DNA/RNA_pol_sf"/>
</dbReference>
<keyword evidence="6" id="KW-0235">DNA replication</keyword>
<gene>
    <name evidence="6 8" type="primary">dinB</name>
    <name evidence="8" type="ORF">IAB07_05720</name>
</gene>
<keyword evidence="5 6" id="KW-0239">DNA-directed DNA polymerase</keyword>
<dbReference type="GO" id="GO:0006281">
    <property type="term" value="P:DNA repair"/>
    <property type="evidence" value="ECO:0007669"/>
    <property type="project" value="UniProtKB-UniRule"/>
</dbReference>
<dbReference type="Gene3D" id="3.40.1170.60">
    <property type="match status" value="1"/>
</dbReference>
<name>A0A9D1SKG9_9FIRM</name>
<dbReference type="PANTHER" id="PTHR11076:SF35">
    <property type="entry name" value="DNA REPAIR PROTEIN HOMOLOG YOBH"/>
    <property type="match status" value="1"/>
</dbReference>
<dbReference type="GO" id="GO:0009432">
    <property type="term" value="P:SOS response"/>
    <property type="evidence" value="ECO:0007669"/>
    <property type="project" value="TreeGrafter"/>
</dbReference>
<keyword evidence="6" id="KW-0238">DNA-binding</keyword>
<dbReference type="Gene3D" id="3.30.70.270">
    <property type="match status" value="1"/>
</dbReference>
<dbReference type="PROSITE" id="PS50173">
    <property type="entry name" value="UMUC"/>
    <property type="match status" value="1"/>
</dbReference>
<dbReference type="EMBL" id="DVNJ01000031">
    <property type="protein sequence ID" value="HIU63245.1"/>
    <property type="molecule type" value="Genomic_DNA"/>
</dbReference>
<dbReference type="GO" id="GO:0006261">
    <property type="term" value="P:DNA-templated DNA replication"/>
    <property type="evidence" value="ECO:0007669"/>
    <property type="project" value="UniProtKB-UniRule"/>
</dbReference>
<dbReference type="InterPro" id="IPR022880">
    <property type="entry name" value="DNApol_IV"/>
</dbReference>
<dbReference type="Pfam" id="PF11799">
    <property type="entry name" value="IMS_C"/>
    <property type="match status" value="1"/>
</dbReference>